<dbReference type="NCBIfam" id="TIGR01549">
    <property type="entry name" value="HAD-SF-IA-v1"/>
    <property type="match status" value="1"/>
</dbReference>
<dbReference type="GO" id="GO:0046872">
    <property type="term" value="F:metal ion binding"/>
    <property type="evidence" value="ECO:0007669"/>
    <property type="project" value="UniProtKB-KW"/>
</dbReference>
<evidence type="ECO:0000256" key="2">
    <source>
        <dbReference type="ARBA" id="ARBA00006171"/>
    </source>
</evidence>
<gene>
    <name evidence="6" type="ORF">CK503_02065</name>
</gene>
<keyword evidence="3" id="KW-0479">Metal-binding</keyword>
<dbReference type="SFLD" id="SFLDG01129">
    <property type="entry name" value="C1.5:_HAD__Beta-PGM__Phosphata"/>
    <property type="match status" value="1"/>
</dbReference>
<dbReference type="Gene3D" id="1.10.150.240">
    <property type="entry name" value="Putative phosphatase, domain 2"/>
    <property type="match status" value="1"/>
</dbReference>
<evidence type="ECO:0000256" key="1">
    <source>
        <dbReference type="ARBA" id="ARBA00001946"/>
    </source>
</evidence>
<evidence type="ECO:0000313" key="6">
    <source>
        <dbReference type="EMBL" id="PAU95865.1"/>
    </source>
</evidence>
<keyword evidence="7" id="KW-1185">Reference proteome</keyword>
<evidence type="ECO:0008006" key="8">
    <source>
        <dbReference type="Google" id="ProtNLM"/>
    </source>
</evidence>
<dbReference type="PANTHER" id="PTHR46193:SF18">
    <property type="entry name" value="HEXITOL PHOSPHATASE B"/>
    <property type="match status" value="1"/>
</dbReference>
<comment type="similarity">
    <text evidence="2">Belongs to the HAD-like hydrolase superfamily. CbbY/CbbZ/Gph/YieH family.</text>
</comment>
<dbReference type="OrthoDB" id="9797743at2"/>
<proteinExistence type="inferred from homology"/>
<evidence type="ECO:0000256" key="5">
    <source>
        <dbReference type="ARBA" id="ARBA00023277"/>
    </source>
</evidence>
<protein>
    <recommendedName>
        <fullName evidence="8">Phosphatase</fullName>
    </recommendedName>
</protein>
<accession>A0A2A2GG80</accession>
<comment type="caution">
    <text evidence="6">The sequence shown here is derived from an EMBL/GenBank/DDBJ whole genome shotgun (WGS) entry which is preliminary data.</text>
</comment>
<reference evidence="6 7" key="1">
    <citation type="submission" date="2017-08" db="EMBL/GenBank/DDBJ databases">
        <title>Aliifodinibius alkalisoli sp. nov., isolated from saline alkaline soil.</title>
        <authorList>
            <person name="Liu D."/>
            <person name="Zhang G."/>
        </authorList>
    </citation>
    <scope>NUCLEOTIDE SEQUENCE [LARGE SCALE GENOMIC DNA]</scope>
    <source>
        <strain evidence="6 7">WN023</strain>
    </source>
</reference>
<dbReference type="EMBL" id="NSKE01000001">
    <property type="protein sequence ID" value="PAU95865.1"/>
    <property type="molecule type" value="Genomic_DNA"/>
</dbReference>
<evidence type="ECO:0000256" key="4">
    <source>
        <dbReference type="ARBA" id="ARBA00022842"/>
    </source>
</evidence>
<dbReference type="InterPro" id="IPR036412">
    <property type="entry name" value="HAD-like_sf"/>
</dbReference>
<dbReference type="SFLD" id="SFLDS00003">
    <property type="entry name" value="Haloacid_Dehalogenase"/>
    <property type="match status" value="1"/>
</dbReference>
<dbReference type="InterPro" id="IPR023214">
    <property type="entry name" value="HAD_sf"/>
</dbReference>
<dbReference type="PANTHER" id="PTHR46193">
    <property type="entry name" value="6-PHOSPHOGLUCONATE PHOSPHATASE"/>
    <property type="match status" value="1"/>
</dbReference>
<organism evidence="6 7">
    <name type="scientific">Fodinibius salipaludis</name>
    <dbReference type="NCBI Taxonomy" id="2032627"/>
    <lineage>
        <taxon>Bacteria</taxon>
        <taxon>Pseudomonadati</taxon>
        <taxon>Balneolota</taxon>
        <taxon>Balneolia</taxon>
        <taxon>Balneolales</taxon>
        <taxon>Balneolaceae</taxon>
        <taxon>Fodinibius</taxon>
    </lineage>
</organism>
<comment type="cofactor">
    <cofactor evidence="1">
        <name>Mg(2+)</name>
        <dbReference type="ChEBI" id="CHEBI:18420"/>
    </cofactor>
</comment>
<dbReference type="InterPro" id="IPR006439">
    <property type="entry name" value="HAD-SF_hydro_IA"/>
</dbReference>
<dbReference type="CDD" id="cd07505">
    <property type="entry name" value="HAD_BPGM-like"/>
    <property type="match status" value="1"/>
</dbReference>
<dbReference type="Proteomes" id="UP000218831">
    <property type="component" value="Unassembled WGS sequence"/>
</dbReference>
<dbReference type="SFLD" id="SFLDG01135">
    <property type="entry name" value="C1.5.6:_HAD__Beta-PGM__Phospha"/>
    <property type="match status" value="1"/>
</dbReference>
<dbReference type="Pfam" id="PF13419">
    <property type="entry name" value="HAD_2"/>
    <property type="match status" value="1"/>
</dbReference>
<sequence>MSNTPGVIFDMDGVIVDSNPAHKKTIQIFCEKHNQDVSKTFLENRLYGRTNKEWIPELFGKISDDRLKKLADEKEQLFRDMFTPEDHIVEGIHEFLEKLEKKNISMAVATSAPRENADYILSRLFLTDYFETVLDSSHVTSGKPHPEVYLKAAKALGKKPTNCIVFEDSVSGVSAGRKAGANVIGVTTTHTNEELSPCTMVIENFVGFEPKHITQMLLA</sequence>
<dbReference type="InterPro" id="IPR041492">
    <property type="entry name" value="HAD_2"/>
</dbReference>
<dbReference type="InterPro" id="IPR023198">
    <property type="entry name" value="PGP-like_dom2"/>
</dbReference>
<evidence type="ECO:0000313" key="7">
    <source>
        <dbReference type="Proteomes" id="UP000218831"/>
    </source>
</evidence>
<dbReference type="NCBIfam" id="TIGR01509">
    <property type="entry name" value="HAD-SF-IA-v3"/>
    <property type="match status" value="1"/>
</dbReference>
<dbReference type="Gene3D" id="3.40.50.1000">
    <property type="entry name" value="HAD superfamily/HAD-like"/>
    <property type="match status" value="1"/>
</dbReference>
<keyword evidence="4" id="KW-0460">Magnesium</keyword>
<name>A0A2A2GG80_9BACT</name>
<dbReference type="PRINTS" id="PR00413">
    <property type="entry name" value="HADHALOGNASE"/>
</dbReference>
<evidence type="ECO:0000256" key="3">
    <source>
        <dbReference type="ARBA" id="ARBA00022723"/>
    </source>
</evidence>
<dbReference type="GO" id="GO:0003824">
    <property type="term" value="F:catalytic activity"/>
    <property type="evidence" value="ECO:0007669"/>
    <property type="project" value="UniProtKB-ARBA"/>
</dbReference>
<dbReference type="RefSeq" id="WP_095605109.1">
    <property type="nucleotide sequence ID" value="NZ_NSKE01000001.1"/>
</dbReference>
<dbReference type="SUPFAM" id="SSF56784">
    <property type="entry name" value="HAD-like"/>
    <property type="match status" value="1"/>
</dbReference>
<dbReference type="InterPro" id="IPR051600">
    <property type="entry name" value="Beta-PGM-like"/>
</dbReference>
<keyword evidence="5" id="KW-0119">Carbohydrate metabolism</keyword>
<dbReference type="AlphaFoldDB" id="A0A2A2GG80"/>